<dbReference type="Gene3D" id="3.40.50.150">
    <property type="entry name" value="Vaccinia Virus protein VP39"/>
    <property type="match status" value="1"/>
</dbReference>
<sequence>MDAFYARFVHPGDLVFDLGAHVGDRLGSFRRLGARVVAVEPQPLCVRALRALYADDPRVTVVAAACGAHPAPVQLHLNSANPTISTASRRFIAAAAGADGWAHEVWDAEVEVPGTTLDRLIAAHGVPAFVKIDVEGFEEAVLAGLTRPLPALSFEFTTIAREAARRCLDRVTGLGFTRFNVALGDEMTLALPAWLPATEVAAYLRTLPHKANSGDVYCRARPA</sequence>
<name>A0ABX9WHC3_9ACTN</name>
<dbReference type="GO" id="GO:0032259">
    <property type="term" value="P:methylation"/>
    <property type="evidence" value="ECO:0007669"/>
    <property type="project" value="UniProtKB-KW"/>
</dbReference>
<dbReference type="GO" id="GO:0008168">
    <property type="term" value="F:methyltransferase activity"/>
    <property type="evidence" value="ECO:0007669"/>
    <property type="project" value="UniProtKB-KW"/>
</dbReference>
<feature type="domain" description="Methyltransferase FkbM" evidence="1">
    <location>
        <begin position="17"/>
        <end position="149"/>
    </location>
</feature>
<gene>
    <name evidence="2" type="ORF">EFE23_14120</name>
</gene>
<organism evidence="2 3">
    <name type="scientific">Micromonospora solifontis</name>
    <dbReference type="NCBI Taxonomy" id="2487138"/>
    <lineage>
        <taxon>Bacteria</taxon>
        <taxon>Bacillati</taxon>
        <taxon>Actinomycetota</taxon>
        <taxon>Actinomycetes</taxon>
        <taxon>Micromonosporales</taxon>
        <taxon>Micromonosporaceae</taxon>
        <taxon>Micromonospora</taxon>
    </lineage>
</organism>
<evidence type="ECO:0000313" key="3">
    <source>
        <dbReference type="Proteomes" id="UP000280698"/>
    </source>
</evidence>
<protein>
    <submittedName>
        <fullName evidence="2">FkbM family methyltransferase</fullName>
    </submittedName>
</protein>
<keyword evidence="2" id="KW-0489">Methyltransferase</keyword>
<dbReference type="InterPro" id="IPR052514">
    <property type="entry name" value="SAM-dependent_MTase"/>
</dbReference>
<comment type="caution">
    <text evidence="2">The sequence shown here is derived from an EMBL/GenBank/DDBJ whole genome shotgun (WGS) entry which is preliminary data.</text>
</comment>
<evidence type="ECO:0000313" key="2">
    <source>
        <dbReference type="EMBL" id="RNL98546.1"/>
    </source>
</evidence>
<dbReference type="NCBIfam" id="TIGR01444">
    <property type="entry name" value="fkbM_fam"/>
    <property type="match status" value="1"/>
</dbReference>
<proteinExistence type="predicted"/>
<keyword evidence="3" id="KW-1185">Reference proteome</keyword>
<dbReference type="Proteomes" id="UP000280698">
    <property type="component" value="Unassembled WGS sequence"/>
</dbReference>
<dbReference type="InterPro" id="IPR029063">
    <property type="entry name" value="SAM-dependent_MTases_sf"/>
</dbReference>
<accession>A0ABX9WHC3</accession>
<reference evidence="2 3" key="1">
    <citation type="submission" date="2018-11" db="EMBL/GenBank/DDBJ databases">
        <title>Micromonospora sp. PPF5-17, a new actinomycetes isolated from a hot spring soil.</title>
        <authorList>
            <person name="Thawai C."/>
        </authorList>
    </citation>
    <scope>NUCLEOTIDE SEQUENCE [LARGE SCALE GENOMIC DNA]</scope>
    <source>
        <strain evidence="2 3">PPF5-17</strain>
    </source>
</reference>
<dbReference type="SUPFAM" id="SSF53335">
    <property type="entry name" value="S-adenosyl-L-methionine-dependent methyltransferases"/>
    <property type="match status" value="1"/>
</dbReference>
<dbReference type="Pfam" id="PF05050">
    <property type="entry name" value="Methyltransf_21"/>
    <property type="match status" value="1"/>
</dbReference>
<dbReference type="PANTHER" id="PTHR34203:SF15">
    <property type="entry name" value="SLL1173 PROTEIN"/>
    <property type="match status" value="1"/>
</dbReference>
<evidence type="ECO:0000259" key="1">
    <source>
        <dbReference type="Pfam" id="PF05050"/>
    </source>
</evidence>
<dbReference type="PANTHER" id="PTHR34203">
    <property type="entry name" value="METHYLTRANSFERASE, FKBM FAMILY PROTEIN"/>
    <property type="match status" value="1"/>
</dbReference>
<keyword evidence="2" id="KW-0808">Transferase</keyword>
<dbReference type="InterPro" id="IPR006342">
    <property type="entry name" value="FkbM_mtfrase"/>
</dbReference>
<dbReference type="EMBL" id="RJLN01000034">
    <property type="protein sequence ID" value="RNL98546.1"/>
    <property type="molecule type" value="Genomic_DNA"/>
</dbReference>